<evidence type="ECO:0000313" key="5">
    <source>
        <dbReference type="EMBL" id="KTD08530.1"/>
    </source>
</evidence>
<dbReference type="InterPro" id="IPR005143">
    <property type="entry name" value="TF_LuxR_autoind-bd_dom"/>
</dbReference>
<accession>A0A0W0UKU4</accession>
<dbReference type="InterPro" id="IPR036693">
    <property type="entry name" value="TF_LuxR_autoind-bd_dom_sf"/>
</dbReference>
<dbReference type="Proteomes" id="UP000054715">
    <property type="component" value="Unassembled WGS sequence"/>
</dbReference>
<gene>
    <name evidence="5" type="ORF">Ljam_2725</name>
</gene>
<dbReference type="PATRIC" id="fig|455.5.peg.2864"/>
<protein>
    <submittedName>
        <fullName evidence="5">Autoinducer binding domain protein</fullName>
    </submittedName>
</protein>
<name>A0A0W0UKU4_9GAMM</name>
<dbReference type="EMBL" id="LNYG01000013">
    <property type="protein sequence ID" value="KTD08530.1"/>
    <property type="molecule type" value="Genomic_DNA"/>
</dbReference>
<evidence type="ECO:0000256" key="1">
    <source>
        <dbReference type="ARBA" id="ARBA00023015"/>
    </source>
</evidence>
<sequence>MNSLQREYLPIITRTTTKTFFEYINTVDIPQIDYFAIGIQNTLTSQSTSLMSLTEWQKHFIDNNYANYDPIRRVTLHTNRKIIPFDEVDFVDNFGKEIMRQRAKMGISNGIIFMERFKKFNYMITFGTGYSNFDSFNFIKRYHDKIFFIKNDLIKIVEKEARSFIPVDNK</sequence>
<organism evidence="5 6">
    <name type="scientific">Legionella jamestowniensis</name>
    <dbReference type="NCBI Taxonomy" id="455"/>
    <lineage>
        <taxon>Bacteria</taxon>
        <taxon>Pseudomonadati</taxon>
        <taxon>Pseudomonadota</taxon>
        <taxon>Gammaproteobacteria</taxon>
        <taxon>Legionellales</taxon>
        <taxon>Legionellaceae</taxon>
        <taxon>Legionella</taxon>
    </lineage>
</organism>
<feature type="domain" description="Transcription factor LuxR-like autoinducer-binding" evidence="4">
    <location>
        <begin position="32"/>
        <end position="116"/>
    </location>
</feature>
<dbReference type="SUPFAM" id="SSF75516">
    <property type="entry name" value="Pheromone-binding domain of LuxR-like quorum-sensing transcription factors"/>
    <property type="match status" value="1"/>
</dbReference>
<dbReference type="AlphaFoldDB" id="A0A0W0UKU4"/>
<comment type="caution">
    <text evidence="5">The sequence shown here is derived from an EMBL/GenBank/DDBJ whole genome shotgun (WGS) entry which is preliminary data.</text>
</comment>
<dbReference type="Pfam" id="PF03472">
    <property type="entry name" value="Autoind_bind"/>
    <property type="match status" value="1"/>
</dbReference>
<keyword evidence="3" id="KW-0804">Transcription</keyword>
<keyword evidence="2" id="KW-0238">DNA-binding</keyword>
<dbReference type="OrthoDB" id="5659931at2"/>
<evidence type="ECO:0000256" key="2">
    <source>
        <dbReference type="ARBA" id="ARBA00023125"/>
    </source>
</evidence>
<evidence type="ECO:0000256" key="3">
    <source>
        <dbReference type="ARBA" id="ARBA00023163"/>
    </source>
</evidence>
<dbReference type="RefSeq" id="WP_058450541.1">
    <property type="nucleotide sequence ID" value="NZ_CAAAJF010000001.1"/>
</dbReference>
<dbReference type="STRING" id="455.Ljam_2725"/>
<evidence type="ECO:0000259" key="4">
    <source>
        <dbReference type="Pfam" id="PF03472"/>
    </source>
</evidence>
<keyword evidence="1" id="KW-0805">Transcription regulation</keyword>
<reference evidence="5 6" key="1">
    <citation type="submission" date="2015-11" db="EMBL/GenBank/DDBJ databases">
        <title>Genomic analysis of 38 Legionella species identifies large and diverse effector repertoires.</title>
        <authorList>
            <person name="Burstein D."/>
            <person name="Amaro F."/>
            <person name="Zusman T."/>
            <person name="Lifshitz Z."/>
            <person name="Cohen O."/>
            <person name="Gilbert J.A."/>
            <person name="Pupko T."/>
            <person name="Shuman H.A."/>
            <person name="Segal G."/>
        </authorList>
    </citation>
    <scope>NUCLEOTIDE SEQUENCE [LARGE SCALE GENOMIC DNA]</scope>
    <source>
        <strain evidence="5 6">JA-26-G1-E2</strain>
    </source>
</reference>
<dbReference type="Gene3D" id="3.30.450.80">
    <property type="entry name" value="Transcription factor LuxR-like, autoinducer-binding domain"/>
    <property type="match status" value="1"/>
</dbReference>
<proteinExistence type="predicted"/>
<evidence type="ECO:0000313" key="6">
    <source>
        <dbReference type="Proteomes" id="UP000054715"/>
    </source>
</evidence>
<dbReference type="GO" id="GO:0003677">
    <property type="term" value="F:DNA binding"/>
    <property type="evidence" value="ECO:0007669"/>
    <property type="project" value="UniProtKB-KW"/>
</dbReference>